<protein>
    <submittedName>
        <fullName evidence="1">Uncharacterized protein</fullName>
    </submittedName>
</protein>
<name>A0A0L9U7C4_PHAAN</name>
<dbReference type="EMBL" id="CM003373">
    <property type="protein sequence ID" value="KOM38344.1"/>
    <property type="molecule type" value="Genomic_DNA"/>
</dbReference>
<dbReference type="Proteomes" id="UP000053144">
    <property type="component" value="Chromosome 3"/>
</dbReference>
<dbReference type="Gramene" id="KOM38344">
    <property type="protein sequence ID" value="KOM38344"/>
    <property type="gene ID" value="LR48_Vigan03g172600"/>
</dbReference>
<evidence type="ECO:0000313" key="2">
    <source>
        <dbReference type="Proteomes" id="UP000053144"/>
    </source>
</evidence>
<proteinExistence type="predicted"/>
<sequence>MMKKNKVVKRRRQVLKLKKIKNSDLLEMYSVPTILVFGSNLKRNLHASYIRFSLGFIRFHHYSKPAYSVPNHGPLYAQLKQHGEILFQLLQIMPWHGLN</sequence>
<reference evidence="2" key="1">
    <citation type="journal article" date="2015" name="Proc. Natl. Acad. Sci. U.S.A.">
        <title>Genome sequencing of adzuki bean (Vigna angularis) provides insight into high starch and low fat accumulation and domestication.</title>
        <authorList>
            <person name="Yang K."/>
            <person name="Tian Z."/>
            <person name="Chen C."/>
            <person name="Luo L."/>
            <person name="Zhao B."/>
            <person name="Wang Z."/>
            <person name="Yu L."/>
            <person name="Li Y."/>
            <person name="Sun Y."/>
            <person name="Li W."/>
            <person name="Chen Y."/>
            <person name="Li Y."/>
            <person name="Zhang Y."/>
            <person name="Ai D."/>
            <person name="Zhao J."/>
            <person name="Shang C."/>
            <person name="Ma Y."/>
            <person name="Wu B."/>
            <person name="Wang M."/>
            <person name="Gao L."/>
            <person name="Sun D."/>
            <person name="Zhang P."/>
            <person name="Guo F."/>
            <person name="Wang W."/>
            <person name="Li Y."/>
            <person name="Wang J."/>
            <person name="Varshney R.K."/>
            <person name="Wang J."/>
            <person name="Ling H.Q."/>
            <person name="Wan P."/>
        </authorList>
    </citation>
    <scope>NUCLEOTIDE SEQUENCE</scope>
    <source>
        <strain evidence="2">cv. Jingnong 6</strain>
    </source>
</reference>
<dbReference type="AlphaFoldDB" id="A0A0L9U7C4"/>
<accession>A0A0L9U7C4</accession>
<evidence type="ECO:0000313" key="1">
    <source>
        <dbReference type="EMBL" id="KOM38344.1"/>
    </source>
</evidence>
<gene>
    <name evidence="1" type="ORF">LR48_Vigan03g172600</name>
</gene>
<organism evidence="1 2">
    <name type="scientific">Phaseolus angularis</name>
    <name type="common">Azuki bean</name>
    <name type="synonym">Vigna angularis</name>
    <dbReference type="NCBI Taxonomy" id="3914"/>
    <lineage>
        <taxon>Eukaryota</taxon>
        <taxon>Viridiplantae</taxon>
        <taxon>Streptophyta</taxon>
        <taxon>Embryophyta</taxon>
        <taxon>Tracheophyta</taxon>
        <taxon>Spermatophyta</taxon>
        <taxon>Magnoliopsida</taxon>
        <taxon>eudicotyledons</taxon>
        <taxon>Gunneridae</taxon>
        <taxon>Pentapetalae</taxon>
        <taxon>rosids</taxon>
        <taxon>fabids</taxon>
        <taxon>Fabales</taxon>
        <taxon>Fabaceae</taxon>
        <taxon>Papilionoideae</taxon>
        <taxon>50 kb inversion clade</taxon>
        <taxon>NPAAA clade</taxon>
        <taxon>indigoferoid/millettioid clade</taxon>
        <taxon>Phaseoleae</taxon>
        <taxon>Vigna</taxon>
    </lineage>
</organism>